<organism evidence="1">
    <name type="scientific">termite gut metagenome</name>
    <dbReference type="NCBI Taxonomy" id="433724"/>
    <lineage>
        <taxon>unclassified sequences</taxon>
        <taxon>metagenomes</taxon>
        <taxon>organismal metagenomes</taxon>
    </lineage>
</organism>
<accession>A0A5J4QJX2</accession>
<name>A0A5J4QJX2_9ZZZZ</name>
<dbReference type="AlphaFoldDB" id="A0A5J4QJX2"/>
<protein>
    <submittedName>
        <fullName evidence="1">Uncharacterized protein</fullName>
    </submittedName>
</protein>
<dbReference type="EMBL" id="SNRY01003261">
    <property type="protein sequence ID" value="KAA6321619.1"/>
    <property type="molecule type" value="Genomic_DNA"/>
</dbReference>
<comment type="caution">
    <text evidence="1">The sequence shown here is derived from an EMBL/GenBank/DDBJ whole genome shotgun (WGS) entry which is preliminary data.</text>
</comment>
<gene>
    <name evidence="1" type="ORF">EZS27_028749</name>
</gene>
<proteinExistence type="predicted"/>
<reference evidence="1" key="1">
    <citation type="submission" date="2019-03" db="EMBL/GenBank/DDBJ databases">
        <title>Single cell metagenomics reveals metabolic interactions within the superorganism composed of flagellate Streblomastix strix and complex community of Bacteroidetes bacteria on its surface.</title>
        <authorList>
            <person name="Treitli S.C."/>
            <person name="Kolisko M."/>
            <person name="Husnik F."/>
            <person name="Keeling P."/>
            <person name="Hampl V."/>
        </authorList>
    </citation>
    <scope>NUCLEOTIDE SEQUENCE</scope>
    <source>
        <strain evidence="1">STM</strain>
    </source>
</reference>
<sequence length="56" mass="6233">MPMLVKRTPNLPKISTLPIPVSISFPVCLDTALEGFLEEFAASLKLVISFFYINYG</sequence>
<evidence type="ECO:0000313" key="1">
    <source>
        <dbReference type="EMBL" id="KAA6321619.1"/>
    </source>
</evidence>